<comment type="caution">
    <text evidence="2">The sequence shown here is derived from an EMBL/GenBank/DDBJ whole genome shotgun (WGS) entry which is preliminary data.</text>
</comment>
<protein>
    <submittedName>
        <fullName evidence="2">Uncharacterized protein</fullName>
    </submittedName>
</protein>
<accession>G4U3D4</accession>
<proteinExistence type="predicted"/>
<dbReference type="InParanoid" id="G4U3D4"/>
<dbReference type="AlphaFoldDB" id="G4U3D4"/>
<evidence type="ECO:0000256" key="1">
    <source>
        <dbReference type="SAM" id="MobiDB-lite"/>
    </source>
</evidence>
<gene>
    <name evidence="2" type="ORF">PIIN_01765</name>
</gene>
<sequence length="229" mass="26052">MSRLLARPAKGIAHRSLRGQTAWYNDATDRLSMEIRKAFWARHQATVERERERLEKEESAPPPLEKVGFTVPKPHSGDLLTYRAPDELLEGEILDSTAQPNQRRLPRKKLRALVSLYHQSATFLTPETLDAHIEREFALDPVHPRHLDFDMLKSNVDQKVNAPEMSLQGVASMSGFTRAESKEQRERASRVAAALWGVDAQGNPDVEAVEESLRYRKKFETEGGERSDQ</sequence>
<dbReference type="HOGENOM" id="CLU_1190508_0_0_1"/>
<name>G4U3D4_SERID</name>
<keyword evidence="3" id="KW-1185">Reference proteome</keyword>
<evidence type="ECO:0000313" key="3">
    <source>
        <dbReference type="Proteomes" id="UP000007148"/>
    </source>
</evidence>
<dbReference type="EMBL" id="CAFZ01001883">
    <property type="protein sequence ID" value="CCA78092.1"/>
    <property type="molecule type" value="Genomic_DNA"/>
</dbReference>
<dbReference type="Proteomes" id="UP000007148">
    <property type="component" value="Unassembled WGS sequence"/>
</dbReference>
<dbReference type="OrthoDB" id="5597211at2759"/>
<evidence type="ECO:0000313" key="2">
    <source>
        <dbReference type="EMBL" id="CCA78092.1"/>
    </source>
</evidence>
<reference evidence="2 3" key="1">
    <citation type="journal article" date="2011" name="PLoS Pathog.">
        <title>Endophytic Life Strategies Decoded by Genome and Transcriptome Analyses of the Mutualistic Root Symbiont Piriformospora indica.</title>
        <authorList>
            <person name="Zuccaro A."/>
            <person name="Lahrmann U."/>
            <person name="Guldener U."/>
            <person name="Langen G."/>
            <person name="Pfiffi S."/>
            <person name="Biedenkopf D."/>
            <person name="Wong P."/>
            <person name="Samans B."/>
            <person name="Grimm C."/>
            <person name="Basiewicz M."/>
            <person name="Murat C."/>
            <person name="Martin F."/>
            <person name="Kogel K.H."/>
        </authorList>
    </citation>
    <scope>NUCLEOTIDE SEQUENCE [LARGE SCALE GENOMIC DNA]</scope>
    <source>
        <strain evidence="2 3">DSM 11827</strain>
    </source>
</reference>
<feature type="region of interest" description="Disordered" evidence="1">
    <location>
        <begin position="50"/>
        <end position="71"/>
    </location>
</feature>
<feature type="compositionally biased region" description="Basic and acidic residues" evidence="1">
    <location>
        <begin position="50"/>
        <end position="59"/>
    </location>
</feature>
<organism evidence="2 3">
    <name type="scientific">Serendipita indica (strain DSM 11827)</name>
    <name type="common">Root endophyte fungus</name>
    <name type="synonym">Piriformospora indica</name>
    <dbReference type="NCBI Taxonomy" id="1109443"/>
    <lineage>
        <taxon>Eukaryota</taxon>
        <taxon>Fungi</taxon>
        <taxon>Dikarya</taxon>
        <taxon>Basidiomycota</taxon>
        <taxon>Agaricomycotina</taxon>
        <taxon>Agaricomycetes</taxon>
        <taxon>Sebacinales</taxon>
        <taxon>Serendipitaceae</taxon>
        <taxon>Serendipita</taxon>
    </lineage>
</organism>